<evidence type="ECO:0000313" key="2">
    <source>
        <dbReference type="EMBL" id="HGW92466.1"/>
    </source>
</evidence>
<accession>A0A7C4YGZ1</accession>
<organism evidence="2">
    <name type="scientific">candidate division WOR-3 bacterium</name>
    <dbReference type="NCBI Taxonomy" id="2052148"/>
    <lineage>
        <taxon>Bacteria</taxon>
        <taxon>Bacteria division WOR-3</taxon>
    </lineage>
</organism>
<name>A0A7C4YGZ1_UNCW3</name>
<comment type="caution">
    <text evidence="2">The sequence shown here is derived from an EMBL/GenBank/DDBJ whole genome shotgun (WGS) entry which is preliminary data.</text>
</comment>
<dbReference type="NCBIfam" id="TIGR04183">
    <property type="entry name" value="Por_Secre_tail"/>
    <property type="match status" value="1"/>
</dbReference>
<sequence length="368" mass="41891">MMVFLLFGTVFYLRSDASSPPRPDTFQTGDFLSGGKWEGLSLGSMGSSLKVDSIPLNSNSKTAYYGVATFCSSPYSAQSCPSDTWRISISGYEDSPANDAYIRYMIYVWNTANDTIGDTIVNPTSFPTELPTTKSYNSYQSLGNPFILNDGDKICIDIEIDARSPGNPGRFVKIFYGNNSDTSKVYTPIQLLSVNAIEMQAIQEGYFVFLTFSGSENSTGKYWRIFRSKNNKDWEFVDSIQIKGRMMHLYFDRNIKFSGTYYYLLKNENDEKIGWSKCVFVMDENEELLRLESNTVKNEISFIVTSYDENIVSFKIMNIAGSVVKEKEINVRQGIRKYNIDLDNIERGIYFIKCSINGKVQIRKFLKI</sequence>
<dbReference type="Pfam" id="PF18962">
    <property type="entry name" value="Por_Secre_tail"/>
    <property type="match status" value="1"/>
</dbReference>
<feature type="domain" description="Secretion system C-terminal sorting" evidence="1">
    <location>
        <begin position="305"/>
        <end position="365"/>
    </location>
</feature>
<dbReference type="EMBL" id="DTHG01000098">
    <property type="protein sequence ID" value="HGW92466.1"/>
    <property type="molecule type" value="Genomic_DNA"/>
</dbReference>
<reference evidence="2" key="1">
    <citation type="journal article" date="2020" name="mSystems">
        <title>Genome- and Community-Level Interaction Insights into Carbon Utilization and Element Cycling Functions of Hydrothermarchaeota in Hydrothermal Sediment.</title>
        <authorList>
            <person name="Zhou Z."/>
            <person name="Liu Y."/>
            <person name="Xu W."/>
            <person name="Pan J."/>
            <person name="Luo Z.H."/>
            <person name="Li M."/>
        </authorList>
    </citation>
    <scope>NUCLEOTIDE SEQUENCE [LARGE SCALE GENOMIC DNA]</scope>
    <source>
        <strain evidence="2">SpSt-780</strain>
    </source>
</reference>
<protein>
    <submittedName>
        <fullName evidence="2">T9SS type A sorting domain-containing protein</fullName>
    </submittedName>
</protein>
<dbReference type="InterPro" id="IPR026444">
    <property type="entry name" value="Secre_tail"/>
</dbReference>
<evidence type="ECO:0000259" key="1">
    <source>
        <dbReference type="Pfam" id="PF18962"/>
    </source>
</evidence>
<gene>
    <name evidence="2" type="ORF">ENV67_08030</name>
</gene>
<proteinExistence type="predicted"/>
<dbReference type="AlphaFoldDB" id="A0A7C4YGZ1"/>